<dbReference type="Proteomes" id="UP001529510">
    <property type="component" value="Unassembled WGS sequence"/>
</dbReference>
<evidence type="ECO:0000313" key="7">
    <source>
        <dbReference type="EMBL" id="KAL0188367.1"/>
    </source>
</evidence>
<dbReference type="InterPro" id="IPR051630">
    <property type="entry name" value="Corepressor-Demethylase"/>
</dbReference>
<comment type="caution">
    <text evidence="7">The sequence shown here is derived from an EMBL/GenBank/DDBJ whole genome shotgun (WGS) entry which is preliminary data.</text>
</comment>
<keyword evidence="2" id="KW-0539">Nucleus</keyword>
<comment type="catalytic activity">
    <reaction evidence="5">
        <text>N(6),N(6),N(6)-trimethyl-L-lysyl(27)-[histone H3] + 2 2-oxoglutarate + 2 O2 = N(6)-methyl-L-lysyl(27)-[histone H3] + 2 formaldehyde + 2 succinate + 2 CO2</text>
        <dbReference type="Rhea" id="RHEA:60224"/>
        <dbReference type="Rhea" id="RHEA-COMP:15535"/>
        <dbReference type="Rhea" id="RHEA-COMP:15544"/>
        <dbReference type="ChEBI" id="CHEBI:15379"/>
        <dbReference type="ChEBI" id="CHEBI:16526"/>
        <dbReference type="ChEBI" id="CHEBI:16810"/>
        <dbReference type="ChEBI" id="CHEBI:16842"/>
        <dbReference type="ChEBI" id="CHEBI:30031"/>
        <dbReference type="ChEBI" id="CHEBI:61929"/>
        <dbReference type="ChEBI" id="CHEBI:61961"/>
        <dbReference type="EC" id="1.14.11.68"/>
    </reaction>
</comment>
<accession>A0ABD0QRC1</accession>
<feature type="region of interest" description="Disordered" evidence="6">
    <location>
        <begin position="25"/>
        <end position="45"/>
    </location>
</feature>
<dbReference type="AlphaFoldDB" id="A0ABD0QRC1"/>
<reference evidence="7 8" key="1">
    <citation type="submission" date="2024-05" db="EMBL/GenBank/DDBJ databases">
        <title>Genome sequencing and assembly of Indian major carp, Cirrhinus mrigala (Hamilton, 1822).</title>
        <authorList>
            <person name="Mohindra V."/>
            <person name="Chowdhury L.M."/>
            <person name="Lal K."/>
            <person name="Jena J.K."/>
        </authorList>
    </citation>
    <scope>NUCLEOTIDE SEQUENCE [LARGE SCALE GENOMIC DNA]</scope>
    <source>
        <strain evidence="7">CM1030</strain>
        <tissue evidence="7">Blood</tissue>
    </source>
</reference>
<organism evidence="7 8">
    <name type="scientific">Cirrhinus mrigala</name>
    <name type="common">Mrigala</name>
    <dbReference type="NCBI Taxonomy" id="683832"/>
    <lineage>
        <taxon>Eukaryota</taxon>
        <taxon>Metazoa</taxon>
        <taxon>Chordata</taxon>
        <taxon>Craniata</taxon>
        <taxon>Vertebrata</taxon>
        <taxon>Euteleostomi</taxon>
        <taxon>Actinopterygii</taxon>
        <taxon>Neopterygii</taxon>
        <taxon>Teleostei</taxon>
        <taxon>Ostariophysi</taxon>
        <taxon>Cypriniformes</taxon>
        <taxon>Cyprinidae</taxon>
        <taxon>Labeoninae</taxon>
        <taxon>Labeonini</taxon>
        <taxon>Cirrhinus</taxon>
    </lineage>
</organism>
<keyword evidence="8" id="KW-1185">Reference proteome</keyword>
<name>A0ABD0QRC1_CIRMR</name>
<evidence type="ECO:0000256" key="5">
    <source>
        <dbReference type="ARBA" id="ARBA00048695"/>
    </source>
</evidence>
<comment type="subcellular location">
    <subcellularLocation>
        <location evidence="1">Nucleus</location>
    </subcellularLocation>
</comment>
<proteinExistence type="inferred from homology"/>
<comment type="similarity">
    <text evidence="3">Belongs to the UTX family.</text>
</comment>
<evidence type="ECO:0000256" key="1">
    <source>
        <dbReference type="ARBA" id="ARBA00004123"/>
    </source>
</evidence>
<gene>
    <name evidence="7" type="ORF">M9458_015466</name>
</gene>
<dbReference type="PANTHER" id="PTHR14017">
    <property type="entry name" value="LYSINE-SPECIFIC DEMETHYLASE"/>
    <property type="match status" value="1"/>
</dbReference>
<evidence type="ECO:0000256" key="4">
    <source>
        <dbReference type="ARBA" id="ARBA00034525"/>
    </source>
</evidence>
<sequence length="71" mass="7885">LGLFSTKSLVEANAEHAVEVRTQVQQPADENWDPSGTGQTWPCESSRSHTTIAKYAQYQASSFQESLQVRT</sequence>
<feature type="non-terminal residue" evidence="7">
    <location>
        <position position="1"/>
    </location>
</feature>
<dbReference type="EC" id="1.14.11.68" evidence="4"/>
<dbReference type="PANTHER" id="PTHR14017:SF5">
    <property type="entry name" value="LYSINE-SPECIFIC DEMETHYLASE 6B"/>
    <property type="match status" value="1"/>
</dbReference>
<protein>
    <recommendedName>
        <fullName evidence="4">[histone H3]-trimethyl-L-lysine(27) demethylase</fullName>
        <ecNumber evidence="4">1.14.11.68</ecNumber>
    </recommendedName>
</protein>
<dbReference type="GO" id="GO:0005634">
    <property type="term" value="C:nucleus"/>
    <property type="evidence" value="ECO:0007669"/>
    <property type="project" value="UniProtKB-SubCell"/>
</dbReference>
<dbReference type="EMBL" id="JAMKFB020000007">
    <property type="protein sequence ID" value="KAL0188367.1"/>
    <property type="molecule type" value="Genomic_DNA"/>
</dbReference>
<dbReference type="Gene3D" id="2.60.120.650">
    <property type="entry name" value="Cupin"/>
    <property type="match status" value="1"/>
</dbReference>
<dbReference type="GO" id="GO:0071558">
    <property type="term" value="F:histone H3K27me2/H3K27me3 demethylase activity"/>
    <property type="evidence" value="ECO:0007669"/>
    <property type="project" value="UniProtKB-EC"/>
</dbReference>
<evidence type="ECO:0000256" key="2">
    <source>
        <dbReference type="ARBA" id="ARBA00023242"/>
    </source>
</evidence>
<evidence type="ECO:0000256" key="6">
    <source>
        <dbReference type="SAM" id="MobiDB-lite"/>
    </source>
</evidence>
<evidence type="ECO:0000256" key="3">
    <source>
        <dbReference type="ARBA" id="ARBA00034483"/>
    </source>
</evidence>
<evidence type="ECO:0000313" key="8">
    <source>
        <dbReference type="Proteomes" id="UP001529510"/>
    </source>
</evidence>